<evidence type="ECO:0000259" key="1">
    <source>
        <dbReference type="PROSITE" id="PS51186"/>
    </source>
</evidence>
<keyword evidence="3" id="KW-1185">Reference proteome</keyword>
<dbReference type="InterPro" id="IPR016181">
    <property type="entry name" value="Acyl_CoA_acyltransferase"/>
</dbReference>
<reference evidence="2 3" key="1">
    <citation type="submission" date="2020-08" db="EMBL/GenBank/DDBJ databases">
        <title>Genomic Encyclopedia of Type Strains, Phase IV (KMG-IV): sequencing the most valuable type-strain genomes for metagenomic binning, comparative biology and taxonomic classification.</title>
        <authorList>
            <person name="Goeker M."/>
        </authorList>
    </citation>
    <scope>NUCLEOTIDE SEQUENCE [LARGE SCALE GENOMIC DNA]</scope>
    <source>
        <strain evidence="2 3">DSM 103570</strain>
    </source>
</reference>
<dbReference type="GO" id="GO:0016747">
    <property type="term" value="F:acyltransferase activity, transferring groups other than amino-acyl groups"/>
    <property type="evidence" value="ECO:0007669"/>
    <property type="project" value="InterPro"/>
</dbReference>
<keyword evidence="2" id="KW-0808">Transferase</keyword>
<dbReference type="GO" id="GO:0050515">
    <property type="term" value="F:4-(cytidine 5'-diphospho)-2-C-methyl-D-erythritol kinase activity"/>
    <property type="evidence" value="ECO:0007669"/>
    <property type="project" value="UniProtKB-EC"/>
</dbReference>
<dbReference type="RefSeq" id="WP_183210810.1">
    <property type="nucleotide sequence ID" value="NZ_JAAAMM010000006.1"/>
</dbReference>
<proteinExistence type="predicted"/>
<dbReference type="PROSITE" id="PS51186">
    <property type="entry name" value="GNAT"/>
    <property type="match status" value="1"/>
</dbReference>
<dbReference type="InterPro" id="IPR000182">
    <property type="entry name" value="GNAT_dom"/>
</dbReference>
<organism evidence="2 3">
    <name type="scientific">Aurantimonas endophytica</name>
    <dbReference type="NCBI Taxonomy" id="1522175"/>
    <lineage>
        <taxon>Bacteria</taxon>
        <taxon>Pseudomonadati</taxon>
        <taxon>Pseudomonadota</taxon>
        <taxon>Alphaproteobacteria</taxon>
        <taxon>Hyphomicrobiales</taxon>
        <taxon>Aurantimonadaceae</taxon>
        <taxon>Aurantimonas</taxon>
    </lineage>
</organism>
<dbReference type="AlphaFoldDB" id="A0A7W6MRN3"/>
<dbReference type="Gene3D" id="3.40.630.30">
    <property type="match status" value="1"/>
</dbReference>
<dbReference type="Pfam" id="PF00583">
    <property type="entry name" value="Acetyltransf_1"/>
    <property type="match status" value="1"/>
</dbReference>
<gene>
    <name evidence="2" type="ORF">GGR03_004324</name>
</gene>
<comment type="caution">
    <text evidence="2">The sequence shown here is derived from an EMBL/GenBank/DDBJ whole genome shotgun (WGS) entry which is preliminary data.</text>
</comment>
<dbReference type="SUPFAM" id="SSF55729">
    <property type="entry name" value="Acyl-CoA N-acyltransferases (Nat)"/>
    <property type="match status" value="1"/>
</dbReference>
<name>A0A7W6MRN3_9HYPH</name>
<keyword evidence="2" id="KW-0418">Kinase</keyword>
<sequence length="176" mass="18994">MGAAAAPISGRKPFRGMAPKGYRLRMMEPGEAEALLAIRHAAAKPGAQPLAMAEFIRLLLAHEVYVAVAKREDRAVGYAVAGGQGPIYWLVEHNVAPDHRGRGVGTALLDAVTRRARWFGHRTLALAGPVGQDGDASFFRHCGFMPMSRAELPLRPDRDPPPETPVVAATVMVKRL</sequence>
<dbReference type="CDD" id="cd04301">
    <property type="entry name" value="NAT_SF"/>
    <property type="match status" value="1"/>
</dbReference>
<feature type="domain" description="N-acetyltransferase" evidence="1">
    <location>
        <begin position="22"/>
        <end position="176"/>
    </location>
</feature>
<dbReference type="EC" id="2.7.1.148" evidence="2"/>
<protein>
    <submittedName>
        <fullName evidence="2">4-diphosphocytidyl-2-C-methyl-D-erythritol kinase</fullName>
        <ecNumber evidence="2">2.7.1.148</ecNumber>
    </submittedName>
</protein>
<accession>A0A7W6MRN3</accession>
<evidence type="ECO:0000313" key="3">
    <source>
        <dbReference type="Proteomes" id="UP000588647"/>
    </source>
</evidence>
<dbReference type="Proteomes" id="UP000588647">
    <property type="component" value="Unassembled WGS sequence"/>
</dbReference>
<dbReference type="EMBL" id="JACIEM010000006">
    <property type="protein sequence ID" value="MBB4005225.1"/>
    <property type="molecule type" value="Genomic_DNA"/>
</dbReference>
<evidence type="ECO:0000313" key="2">
    <source>
        <dbReference type="EMBL" id="MBB4005225.1"/>
    </source>
</evidence>